<dbReference type="Pfam" id="PF00005">
    <property type="entry name" value="ABC_tran"/>
    <property type="match status" value="1"/>
</dbReference>
<dbReference type="CDD" id="cd03214">
    <property type="entry name" value="ABC_Iron-Siderophores_B12_Hemin"/>
    <property type="match status" value="1"/>
</dbReference>
<dbReference type="InterPro" id="IPR051535">
    <property type="entry name" value="Siderophore_ABC-ATPase"/>
</dbReference>
<keyword evidence="2" id="KW-0813">Transport</keyword>
<dbReference type="PANTHER" id="PTHR42771">
    <property type="entry name" value="IRON(3+)-HYDROXAMATE IMPORT ATP-BINDING PROTEIN FHUC"/>
    <property type="match status" value="1"/>
</dbReference>
<dbReference type="AlphaFoldDB" id="D4H5H9"/>
<accession>D4H5H9</accession>
<dbReference type="Proteomes" id="UP000002012">
    <property type="component" value="Chromosome"/>
</dbReference>
<dbReference type="SMART" id="SM00382">
    <property type="entry name" value="AAA"/>
    <property type="match status" value="1"/>
</dbReference>
<evidence type="ECO:0000256" key="7">
    <source>
        <dbReference type="ARBA" id="ARBA00023004"/>
    </source>
</evidence>
<gene>
    <name evidence="11" type="ordered locus">Dacet_0819</name>
</gene>
<dbReference type="eggNOG" id="COG1120">
    <property type="taxonomic scope" value="Bacteria"/>
</dbReference>
<dbReference type="InterPro" id="IPR003439">
    <property type="entry name" value="ABC_transporter-like_ATP-bd"/>
</dbReference>
<evidence type="ECO:0000256" key="3">
    <source>
        <dbReference type="ARBA" id="ARBA00022475"/>
    </source>
</evidence>
<evidence type="ECO:0000259" key="10">
    <source>
        <dbReference type="PROSITE" id="PS50893"/>
    </source>
</evidence>
<dbReference type="InterPro" id="IPR017871">
    <property type="entry name" value="ABC_transporter-like_CS"/>
</dbReference>
<reference evidence="11 12" key="1">
    <citation type="journal article" date="2010" name="Stand. Genomic Sci.">
        <title>Complete genome sequence of Denitrovibrio acetiphilus type strain (N2460).</title>
        <authorList>
            <person name="Kiss H."/>
            <person name="Lang E."/>
            <person name="Lapidus A."/>
            <person name="Copeland A."/>
            <person name="Nolan M."/>
            <person name="Glavina Del Rio T."/>
            <person name="Chen F."/>
            <person name="Lucas S."/>
            <person name="Tice H."/>
            <person name="Cheng J.F."/>
            <person name="Han C."/>
            <person name="Goodwin L."/>
            <person name="Pitluck S."/>
            <person name="Liolios K."/>
            <person name="Pati A."/>
            <person name="Ivanova N."/>
            <person name="Mavromatis K."/>
            <person name="Chen A."/>
            <person name="Palaniappan K."/>
            <person name="Land M."/>
            <person name="Hauser L."/>
            <person name="Chang Y.J."/>
            <person name="Jeffries C.D."/>
            <person name="Detter J.C."/>
            <person name="Brettin T."/>
            <person name="Spring S."/>
            <person name="Rohde M."/>
            <person name="Goker M."/>
            <person name="Woyke T."/>
            <person name="Bristow J."/>
            <person name="Eisen J.A."/>
            <person name="Markowitz V."/>
            <person name="Hugenholtz P."/>
            <person name="Kyrpides N.C."/>
            <person name="Klenk H.P."/>
        </authorList>
    </citation>
    <scope>NUCLEOTIDE SEQUENCE [LARGE SCALE GENOMIC DNA]</scope>
    <source>
        <strain evidence="12">DSM 12809 / NBRC 114555 / N2460</strain>
    </source>
</reference>
<evidence type="ECO:0000313" key="12">
    <source>
        <dbReference type="Proteomes" id="UP000002012"/>
    </source>
</evidence>
<comment type="subcellular location">
    <subcellularLocation>
        <location evidence="1">Cell membrane</location>
        <topology evidence="1">Peripheral membrane protein</topology>
    </subcellularLocation>
</comment>
<keyword evidence="9" id="KW-0472">Membrane</keyword>
<dbReference type="EMBL" id="CP001968">
    <property type="protein sequence ID" value="ADD67599.1"/>
    <property type="molecule type" value="Genomic_DNA"/>
</dbReference>
<dbReference type="InterPro" id="IPR027417">
    <property type="entry name" value="P-loop_NTPase"/>
</dbReference>
<evidence type="ECO:0000313" key="11">
    <source>
        <dbReference type="EMBL" id="ADD67599.1"/>
    </source>
</evidence>
<evidence type="ECO:0000256" key="2">
    <source>
        <dbReference type="ARBA" id="ARBA00022448"/>
    </source>
</evidence>
<dbReference type="GO" id="GO:0005524">
    <property type="term" value="F:ATP binding"/>
    <property type="evidence" value="ECO:0007669"/>
    <property type="project" value="UniProtKB-KW"/>
</dbReference>
<dbReference type="PROSITE" id="PS00211">
    <property type="entry name" value="ABC_TRANSPORTER_1"/>
    <property type="match status" value="1"/>
</dbReference>
<dbReference type="OrthoDB" id="9787851at2"/>
<sequence>MKYFSCENLISGYNKKPIIKNISISFGQSNITSVIGPNGSGKSTLLKTMGRLIKPFSGKVYINDKTIDSYSAQEIACNMGILPQAPTAPMDTPVHCLVSYGRNPHKKLMSKFDKTDRDTVDWAIESTGLKDKRFKRLGQLSGGERQRAWIAMALAQQPKTLLLDEPTTYLDVHHQFEVLELLEKLNRECGLTVIMVLHDLNLASRFSHRIIALKDGTVCKDGTPQEVMTEENISGIFNVRSTVLDVNNNRVAVPMGVA</sequence>
<keyword evidence="3" id="KW-1003">Cell membrane</keyword>
<dbReference type="FunFam" id="3.40.50.300:FF:000134">
    <property type="entry name" value="Iron-enterobactin ABC transporter ATP-binding protein"/>
    <property type="match status" value="1"/>
</dbReference>
<evidence type="ECO:0000256" key="9">
    <source>
        <dbReference type="ARBA" id="ARBA00023136"/>
    </source>
</evidence>
<keyword evidence="12" id="KW-1185">Reference proteome</keyword>
<proteinExistence type="predicted"/>
<name>D4H5H9_DENA2</name>
<feature type="domain" description="ABC transporter" evidence="10">
    <location>
        <begin position="4"/>
        <end position="240"/>
    </location>
</feature>
<dbReference type="PANTHER" id="PTHR42771:SF2">
    <property type="entry name" value="IRON(3+)-HYDROXAMATE IMPORT ATP-BINDING PROTEIN FHUC"/>
    <property type="match status" value="1"/>
</dbReference>
<evidence type="ECO:0000256" key="4">
    <source>
        <dbReference type="ARBA" id="ARBA00022496"/>
    </source>
</evidence>
<dbReference type="PaxDb" id="522772-Dacet_0819"/>
<dbReference type="STRING" id="522772.Dacet_0819"/>
<evidence type="ECO:0000256" key="8">
    <source>
        <dbReference type="ARBA" id="ARBA00023065"/>
    </source>
</evidence>
<protein>
    <submittedName>
        <fullName evidence="11">ABC transporter related protein</fullName>
    </submittedName>
</protein>
<evidence type="ECO:0000256" key="6">
    <source>
        <dbReference type="ARBA" id="ARBA00022840"/>
    </source>
</evidence>
<dbReference type="GO" id="GO:0016887">
    <property type="term" value="F:ATP hydrolysis activity"/>
    <property type="evidence" value="ECO:0007669"/>
    <property type="project" value="InterPro"/>
</dbReference>
<keyword evidence="6" id="KW-0067">ATP-binding</keyword>
<dbReference type="SUPFAM" id="SSF52540">
    <property type="entry name" value="P-loop containing nucleoside triphosphate hydrolases"/>
    <property type="match status" value="1"/>
</dbReference>
<dbReference type="Gene3D" id="3.40.50.300">
    <property type="entry name" value="P-loop containing nucleotide triphosphate hydrolases"/>
    <property type="match status" value="1"/>
</dbReference>
<keyword evidence="4" id="KW-0410">Iron transport</keyword>
<dbReference type="RefSeq" id="WP_013010130.1">
    <property type="nucleotide sequence ID" value="NC_013943.1"/>
</dbReference>
<dbReference type="HOGENOM" id="CLU_000604_1_11_0"/>
<keyword evidence="8" id="KW-0406">Ion transport</keyword>
<dbReference type="KEGG" id="dap:Dacet_0819"/>
<dbReference type="InterPro" id="IPR003593">
    <property type="entry name" value="AAA+_ATPase"/>
</dbReference>
<organism evidence="11 12">
    <name type="scientific">Denitrovibrio acetiphilus (strain DSM 12809 / NBRC 114555 / N2460)</name>
    <dbReference type="NCBI Taxonomy" id="522772"/>
    <lineage>
        <taxon>Bacteria</taxon>
        <taxon>Pseudomonadati</taxon>
        <taxon>Deferribacterota</taxon>
        <taxon>Deferribacteres</taxon>
        <taxon>Deferribacterales</taxon>
        <taxon>Geovibrionaceae</taxon>
        <taxon>Denitrovibrio</taxon>
    </lineage>
</organism>
<dbReference type="GO" id="GO:0005886">
    <property type="term" value="C:plasma membrane"/>
    <property type="evidence" value="ECO:0007669"/>
    <property type="project" value="UniProtKB-SubCell"/>
</dbReference>
<evidence type="ECO:0000256" key="1">
    <source>
        <dbReference type="ARBA" id="ARBA00004202"/>
    </source>
</evidence>
<keyword evidence="7" id="KW-0408">Iron</keyword>
<dbReference type="FunCoup" id="D4H5H9">
    <property type="interactions" value="394"/>
</dbReference>
<dbReference type="InParanoid" id="D4H5H9"/>
<dbReference type="GO" id="GO:0006826">
    <property type="term" value="P:iron ion transport"/>
    <property type="evidence" value="ECO:0007669"/>
    <property type="project" value="UniProtKB-KW"/>
</dbReference>
<evidence type="ECO:0000256" key="5">
    <source>
        <dbReference type="ARBA" id="ARBA00022741"/>
    </source>
</evidence>
<dbReference type="PROSITE" id="PS50893">
    <property type="entry name" value="ABC_TRANSPORTER_2"/>
    <property type="match status" value="1"/>
</dbReference>
<keyword evidence="5" id="KW-0547">Nucleotide-binding</keyword>